<dbReference type="Pfam" id="PF01882">
    <property type="entry name" value="DUF58"/>
    <property type="match status" value="1"/>
</dbReference>
<organism evidence="2">
    <name type="scientific">Candidatus Methanomethylicus mesodigestus</name>
    <dbReference type="NCBI Taxonomy" id="1867258"/>
    <lineage>
        <taxon>Archaea</taxon>
        <taxon>Thermoproteota</taxon>
        <taxon>Methanosuratincolia</taxon>
        <taxon>Candidatus Methanomethylicales</taxon>
        <taxon>Candidatus Methanomethylicaceae</taxon>
        <taxon>Candidatus Methanomethylicus</taxon>
    </lineage>
</organism>
<proteinExistence type="predicted"/>
<dbReference type="EMBL" id="DSTX01000011">
    <property type="protein sequence ID" value="HFK20816.1"/>
    <property type="molecule type" value="Genomic_DNA"/>
</dbReference>
<feature type="domain" description="DUF58" evidence="1">
    <location>
        <begin position="60"/>
        <end position="116"/>
    </location>
</feature>
<dbReference type="AlphaFoldDB" id="A0A7C3J403"/>
<gene>
    <name evidence="2" type="ORF">ENS19_05970</name>
</gene>
<accession>A0A7C3J403</accession>
<dbReference type="PANTHER" id="PTHR33608:SF6">
    <property type="entry name" value="BLL2464 PROTEIN"/>
    <property type="match status" value="1"/>
</dbReference>
<dbReference type="PANTHER" id="PTHR33608">
    <property type="entry name" value="BLL2464 PROTEIN"/>
    <property type="match status" value="1"/>
</dbReference>
<reference evidence="2" key="1">
    <citation type="journal article" date="2020" name="mSystems">
        <title>Genome- and Community-Level Interaction Insights into Carbon Utilization and Element Cycling Functions of Hydrothermarchaeota in Hydrothermal Sediment.</title>
        <authorList>
            <person name="Zhou Z."/>
            <person name="Liu Y."/>
            <person name="Xu W."/>
            <person name="Pan J."/>
            <person name="Luo Z.H."/>
            <person name="Li M."/>
        </authorList>
    </citation>
    <scope>NUCLEOTIDE SEQUENCE [LARGE SCALE GENOMIC DNA]</scope>
    <source>
        <strain evidence="2">SpSt-468</strain>
    </source>
</reference>
<evidence type="ECO:0000259" key="1">
    <source>
        <dbReference type="Pfam" id="PF01882"/>
    </source>
</evidence>
<dbReference type="InterPro" id="IPR002881">
    <property type="entry name" value="DUF58"/>
</dbReference>
<sequence>MCSLLGFFSSSAKGKADVEVRAYPRFYPALLEALSLLEGGAGEGDARSGRIGRGTEYAWSREYEPGDSMKLIDWKSTARRGKYCVKDFHEERGEGALVVFDGRAPGPISADEMARDFLSALLGFAREGRRISVALLNSGGVLMAERVPAEVALEMGIREVFKMERLADYAPYELFPPGVRSQLERMGVPESGERGGVSADFRKAYDDLARRLRGSKADVLYVGCPIYDAGSLLGLAEAVAEGGGRLRAMVPKKAWLDADDLDRAYSMKKTLLKTHQALERIGIVGVTDPAAPLAQAA</sequence>
<evidence type="ECO:0000313" key="2">
    <source>
        <dbReference type="EMBL" id="HFK20816.1"/>
    </source>
</evidence>
<comment type="caution">
    <text evidence="2">The sequence shown here is derived from an EMBL/GenBank/DDBJ whole genome shotgun (WGS) entry which is preliminary data.</text>
</comment>
<name>A0A7C3J403_9CREN</name>
<protein>
    <submittedName>
        <fullName evidence="2">DUF58 domain-containing protein</fullName>
    </submittedName>
</protein>